<comment type="caution">
    <text evidence="1">The sequence shown here is derived from an EMBL/GenBank/DDBJ whole genome shotgun (WGS) entry which is preliminary data.</text>
</comment>
<keyword evidence="2" id="KW-1185">Reference proteome</keyword>
<accession>A0A940Y5R0</accession>
<protein>
    <submittedName>
        <fullName evidence="1">Uncharacterized protein</fullName>
    </submittedName>
</protein>
<evidence type="ECO:0000313" key="2">
    <source>
        <dbReference type="Proteomes" id="UP000676246"/>
    </source>
</evidence>
<name>A0A940Y5R0_9BURK</name>
<dbReference type="EMBL" id="JAGQDD010000001">
    <property type="protein sequence ID" value="MBQ0929233.1"/>
    <property type="molecule type" value="Genomic_DNA"/>
</dbReference>
<organism evidence="1 2">
    <name type="scientific">Ideonella alba</name>
    <dbReference type="NCBI Taxonomy" id="2824118"/>
    <lineage>
        <taxon>Bacteria</taxon>
        <taxon>Pseudomonadati</taxon>
        <taxon>Pseudomonadota</taxon>
        <taxon>Betaproteobacteria</taxon>
        <taxon>Burkholderiales</taxon>
        <taxon>Sphaerotilaceae</taxon>
        <taxon>Ideonella</taxon>
    </lineage>
</organism>
<dbReference type="InterPro" id="IPR024508">
    <property type="entry name" value="DUF3226"/>
</dbReference>
<reference evidence="1 2" key="1">
    <citation type="submission" date="2021-04" db="EMBL/GenBank/DDBJ databases">
        <title>The genome sequence of Ideonella sp. 3Y2.</title>
        <authorList>
            <person name="Liu Y."/>
        </authorList>
    </citation>
    <scope>NUCLEOTIDE SEQUENCE [LARGE SCALE GENOMIC DNA]</scope>
    <source>
        <strain evidence="1 2">3Y2</strain>
    </source>
</reference>
<dbReference type="AlphaFoldDB" id="A0A940Y5R0"/>
<dbReference type="Proteomes" id="UP000676246">
    <property type="component" value="Unassembled WGS sequence"/>
</dbReference>
<sequence>MKRFNNFHLSRDFDREAIIIVEGKDDIFLIGKLLERMGASPERFGIAEIDGYPNFQPFLKMLTLGSSFTTGRVKSVAVILDADENFGGRRKEVCEVFRQFGWDLSEDSRATINRSATDQVNIYLFLYPDNRSSGDLESLLLGTLESDPVKDSAQQHIGGSFAVAQTRGESLKGSITKRVAQAYLAGRAKDLCNGAGMAAARAVAFDLDSAALQPLCRFLRDMHDELAVT</sequence>
<gene>
    <name evidence="1" type="ORF">KAK03_01965</name>
</gene>
<dbReference type="Pfam" id="PF11536">
    <property type="entry name" value="DUF3226"/>
    <property type="match status" value="1"/>
</dbReference>
<dbReference type="RefSeq" id="WP_210851488.1">
    <property type="nucleotide sequence ID" value="NZ_JAGQDD010000001.1"/>
</dbReference>
<evidence type="ECO:0000313" key="1">
    <source>
        <dbReference type="EMBL" id="MBQ0929233.1"/>
    </source>
</evidence>
<proteinExistence type="predicted"/>